<dbReference type="Proteomes" id="UP000886520">
    <property type="component" value="Chromosome 17"/>
</dbReference>
<name>A0A9D4UG10_ADICA</name>
<evidence type="ECO:0000313" key="3">
    <source>
        <dbReference type="EMBL" id="KAI5067110.1"/>
    </source>
</evidence>
<dbReference type="GO" id="GO:0006508">
    <property type="term" value="P:proteolysis"/>
    <property type="evidence" value="ECO:0007669"/>
    <property type="project" value="UniProtKB-KW"/>
</dbReference>
<keyword evidence="2" id="KW-0732">Signal</keyword>
<dbReference type="Gene3D" id="3.40.50.1820">
    <property type="entry name" value="alpha/beta hydrolase"/>
    <property type="match status" value="1"/>
</dbReference>
<dbReference type="EMBL" id="JABFUD020000017">
    <property type="protein sequence ID" value="KAI5067110.1"/>
    <property type="molecule type" value="Genomic_DNA"/>
</dbReference>
<dbReference type="PROSITE" id="PS00131">
    <property type="entry name" value="CARBOXYPEPT_SER_SER"/>
    <property type="match status" value="1"/>
</dbReference>
<comment type="caution">
    <text evidence="3">The sequence shown here is derived from an EMBL/GenBank/DDBJ whole genome shotgun (WGS) entry which is preliminary data.</text>
</comment>
<dbReference type="Pfam" id="PF00450">
    <property type="entry name" value="Peptidase_S10"/>
    <property type="match status" value="1"/>
</dbReference>
<gene>
    <name evidence="3" type="ORF">GOP47_0017638</name>
</gene>
<comment type="similarity">
    <text evidence="1 2">Belongs to the peptidase S10 family.</text>
</comment>
<dbReference type="GO" id="GO:0004185">
    <property type="term" value="F:serine-type carboxypeptidase activity"/>
    <property type="evidence" value="ECO:0007669"/>
    <property type="project" value="UniProtKB-UniRule"/>
</dbReference>
<dbReference type="InterPro" id="IPR001563">
    <property type="entry name" value="Peptidase_S10"/>
</dbReference>
<dbReference type="PANTHER" id="PTHR11802">
    <property type="entry name" value="SERINE PROTEASE FAMILY S10 SERINE CARBOXYPEPTIDASE"/>
    <property type="match status" value="1"/>
</dbReference>
<dbReference type="PANTHER" id="PTHR11802:SF20">
    <property type="entry name" value="SERINE CARBOXYPEPTIDASE-LIKE 41-RELATED"/>
    <property type="match status" value="1"/>
</dbReference>
<sequence length="491" mass="54102">MAMWWAASILTMYVMLQAAVVVRAAPQAKLIGVLPGQPQAVTFKQYGGFTTIGETGPAQVQQQRHLFYYFVEAASPSPRSLPLTLWLNGGPGCSSLGGGAFTELGPFRPNSRGDGLLFNPYSWNRVSNMLFLESPSGVGFSYSSTDDSDDSSDDSRTAIQNLAFLLAWLEEYPEYQASKLFLTGESYAGHYIPQLADLILKYNAKVTRGFLLNLQGIAIGNPLLNFGLDTNATYSYLWSHGVISDQTFEGIKSSCDFSNGYPIREHDHYNAVNVNGGNANALTQIVEVGCSHFLRKAVVEIGSINTFDVTLDICKPSMMKQQLKLQNLQVQVSDSETVDVCTDDEVVIYLNRPAVQSALHANASDLPYRWNACSPLAYVFSDQLQDMLPLLGDLLQKGLRVWIYSGDQDSVVPLTGTRTQIDLLATKLKLSTTLPYSPWYAHGQVGGWTRAFENLTYATVRGAAHMVPYTQPQRALVLFEAFLEGKHLPSR</sequence>
<evidence type="ECO:0000256" key="2">
    <source>
        <dbReference type="RuleBase" id="RU361156"/>
    </source>
</evidence>
<keyword evidence="2" id="KW-0645">Protease</keyword>
<proteinExistence type="inferred from homology"/>
<accession>A0A9D4UG10</accession>
<keyword evidence="2" id="KW-0378">Hydrolase</keyword>
<dbReference type="InterPro" id="IPR029058">
    <property type="entry name" value="AB_hydrolase_fold"/>
</dbReference>
<evidence type="ECO:0000256" key="1">
    <source>
        <dbReference type="ARBA" id="ARBA00009431"/>
    </source>
</evidence>
<dbReference type="PRINTS" id="PR00724">
    <property type="entry name" value="CRBOXYPTASEC"/>
</dbReference>
<feature type="signal peptide" evidence="2">
    <location>
        <begin position="1"/>
        <end position="24"/>
    </location>
</feature>
<protein>
    <recommendedName>
        <fullName evidence="2">Carboxypeptidase</fullName>
        <ecNumber evidence="2">3.4.16.-</ecNumber>
    </recommendedName>
</protein>
<dbReference type="InterPro" id="IPR018202">
    <property type="entry name" value="Ser_caboxypep_ser_AS"/>
</dbReference>
<dbReference type="EC" id="3.4.16.-" evidence="2"/>
<dbReference type="SUPFAM" id="SSF53474">
    <property type="entry name" value="alpha/beta-Hydrolases"/>
    <property type="match status" value="1"/>
</dbReference>
<keyword evidence="4" id="KW-1185">Reference proteome</keyword>
<reference evidence="3" key="1">
    <citation type="submission" date="2021-01" db="EMBL/GenBank/DDBJ databases">
        <title>Adiantum capillus-veneris genome.</title>
        <authorList>
            <person name="Fang Y."/>
            <person name="Liao Q."/>
        </authorList>
    </citation>
    <scope>NUCLEOTIDE SEQUENCE</scope>
    <source>
        <strain evidence="3">H3</strain>
        <tissue evidence="3">Leaf</tissue>
    </source>
</reference>
<feature type="chain" id="PRO_5039761305" description="Carboxypeptidase" evidence="2">
    <location>
        <begin position="25"/>
        <end position="491"/>
    </location>
</feature>
<organism evidence="3 4">
    <name type="scientific">Adiantum capillus-veneris</name>
    <name type="common">Maidenhair fern</name>
    <dbReference type="NCBI Taxonomy" id="13818"/>
    <lineage>
        <taxon>Eukaryota</taxon>
        <taxon>Viridiplantae</taxon>
        <taxon>Streptophyta</taxon>
        <taxon>Embryophyta</taxon>
        <taxon>Tracheophyta</taxon>
        <taxon>Polypodiopsida</taxon>
        <taxon>Polypodiidae</taxon>
        <taxon>Polypodiales</taxon>
        <taxon>Pteridineae</taxon>
        <taxon>Pteridaceae</taxon>
        <taxon>Vittarioideae</taxon>
        <taxon>Adiantum</taxon>
    </lineage>
</organism>
<evidence type="ECO:0000313" key="4">
    <source>
        <dbReference type="Proteomes" id="UP000886520"/>
    </source>
</evidence>
<dbReference type="FunFam" id="3.40.50.1820:FF:000211">
    <property type="entry name" value="Carboxypeptidase"/>
    <property type="match status" value="1"/>
</dbReference>
<dbReference type="AlphaFoldDB" id="A0A9D4UG10"/>
<keyword evidence="2" id="KW-0121">Carboxypeptidase</keyword>
<dbReference type="OrthoDB" id="443318at2759"/>